<dbReference type="SUPFAM" id="SSF52540">
    <property type="entry name" value="P-loop containing nucleoside triphosphate hydrolases"/>
    <property type="match status" value="1"/>
</dbReference>
<feature type="binding site" evidence="7">
    <location>
        <begin position="272"/>
        <end position="275"/>
    </location>
    <ligand>
        <name>GTP</name>
        <dbReference type="ChEBI" id="CHEBI:37565"/>
    </ligand>
</feature>
<dbReference type="GO" id="GO:0007188">
    <property type="term" value="P:adenylate cyclase-modulating G protein-coupled receptor signaling pathway"/>
    <property type="evidence" value="ECO:0007669"/>
    <property type="project" value="TreeGrafter"/>
</dbReference>
<dbReference type="PRINTS" id="PR01241">
    <property type="entry name" value="GPROTEINAFNG"/>
</dbReference>
<dbReference type="GO" id="GO:0031683">
    <property type="term" value="F:G-protein beta/gamma-subunit complex binding"/>
    <property type="evidence" value="ECO:0007669"/>
    <property type="project" value="InterPro"/>
</dbReference>
<evidence type="ECO:0000313" key="10">
    <source>
        <dbReference type="Proteomes" id="UP000053201"/>
    </source>
</evidence>
<dbReference type="SMART" id="SM00275">
    <property type="entry name" value="G_alpha"/>
    <property type="match status" value="1"/>
</dbReference>
<dbReference type="PANTHER" id="PTHR10218:SF302">
    <property type="entry name" value="GUANINE NUCLEOTIDE-BINDING PROTEIN ALPHA-5 SUBUNIT"/>
    <property type="match status" value="1"/>
</dbReference>
<dbReference type="PANTHER" id="PTHR10218">
    <property type="entry name" value="GTP-BINDING PROTEIN ALPHA SUBUNIT"/>
    <property type="match status" value="1"/>
</dbReference>
<dbReference type="RefSeq" id="XP_016603973.1">
    <property type="nucleotide sequence ID" value="XM_016756840.1"/>
</dbReference>
<keyword evidence="6" id="KW-0807">Transducer</keyword>
<feature type="binding site" evidence="7">
    <location>
        <begin position="202"/>
        <end position="206"/>
    </location>
    <ligand>
        <name>GTP</name>
        <dbReference type="ChEBI" id="CHEBI:37565"/>
    </ligand>
</feature>
<dbReference type="FunFam" id="1.10.400.10:FF:000002">
    <property type="entry name" value="guanine nucleotide-binding protein G(Q) subunit alpha"/>
    <property type="match status" value="1"/>
</dbReference>
<comment type="similarity">
    <text evidence="1">Belongs to the G-alpha family. G(q) subfamily.</text>
</comment>
<feature type="binding site" evidence="8">
    <location>
        <position position="49"/>
    </location>
    <ligand>
        <name>Mg(2+)</name>
        <dbReference type="ChEBI" id="CHEBI:18420"/>
    </ligand>
</feature>
<evidence type="ECO:0000313" key="9">
    <source>
        <dbReference type="EMBL" id="KNC95933.1"/>
    </source>
</evidence>
<dbReference type="GO" id="GO:0003924">
    <property type="term" value="F:GTPase activity"/>
    <property type="evidence" value="ECO:0007669"/>
    <property type="project" value="InterPro"/>
</dbReference>
<keyword evidence="2 8" id="KW-0479">Metal-binding</keyword>
<dbReference type="GO" id="GO:0005834">
    <property type="term" value="C:heterotrimeric G-protein complex"/>
    <property type="evidence" value="ECO:0007669"/>
    <property type="project" value="InterPro"/>
</dbReference>
<dbReference type="EMBL" id="KQ257473">
    <property type="protein sequence ID" value="KNC95933.1"/>
    <property type="molecule type" value="Genomic_DNA"/>
</dbReference>
<dbReference type="Gene3D" id="1.10.400.10">
    <property type="entry name" value="GI Alpha 1, domain 2-like"/>
    <property type="match status" value="1"/>
</dbReference>
<dbReference type="PRINTS" id="PR00318">
    <property type="entry name" value="GPROTEINA"/>
</dbReference>
<dbReference type="PROSITE" id="PS51882">
    <property type="entry name" value="G_ALPHA"/>
    <property type="match status" value="1"/>
</dbReference>
<dbReference type="eggNOG" id="KOG0082">
    <property type="taxonomic scope" value="Eukaryota"/>
</dbReference>
<dbReference type="InterPro" id="IPR002975">
    <property type="entry name" value="Fungi_Gprotein_alpha"/>
</dbReference>
<evidence type="ECO:0000256" key="2">
    <source>
        <dbReference type="ARBA" id="ARBA00022723"/>
    </source>
</evidence>
<sequence length="356" mass="40807">MEYDTPAQRRLARQVSNEIDELLKRERAEQLAIKGPKILLLGSADSGKTTVLKQIKILHGNGFPDKERQAFRRKILANIIDSMRALVNALSALGVPLGEPNNQLHIKTFQKAAGAQNGESLEEDVIGAIKELWADRGIQQCYARSNEFFIQDTADYFLNDIAKFTDPSFIPSDEDILHTRFRTTEISETCFNIDKLTYRIYDVGGQRSDRLFWAPYFEDQVHAILFITSLAAYDQMLVEDRTVNRMLDALVLFETITNNPLLKKVSIMLFLNKMDLFERKLKYSPVKKFFPDYEGSNDLKSAGRYFKTKFHAQNKTPEKKIYTHFTTSTDTKHMKVIISAVRDIVTRLSLQASGYL</sequence>
<dbReference type="FunFam" id="3.40.50.300:FF:000051">
    <property type="entry name" value="Guanine nucleotide-binding protein subunit alpha"/>
    <property type="match status" value="1"/>
</dbReference>
<feature type="binding site" evidence="7">
    <location>
        <begin position="177"/>
        <end position="183"/>
    </location>
    <ligand>
        <name>GTP</name>
        <dbReference type="ChEBI" id="CHEBI:37565"/>
    </ligand>
</feature>
<protein>
    <submittedName>
        <fullName evidence="9">Uncharacterized protein</fullName>
    </submittedName>
</protein>
<dbReference type="OrthoDB" id="2136472at2759"/>
<dbReference type="VEuPathDB" id="FungiDB:SPPG_08686"/>
<feature type="binding site" evidence="8">
    <location>
        <position position="183"/>
    </location>
    <ligand>
        <name>Mg(2+)</name>
        <dbReference type="ChEBI" id="CHEBI:18420"/>
    </ligand>
</feature>
<dbReference type="GO" id="GO:0005525">
    <property type="term" value="F:GTP binding"/>
    <property type="evidence" value="ECO:0007669"/>
    <property type="project" value="UniProtKB-KW"/>
</dbReference>
<evidence type="ECO:0000256" key="3">
    <source>
        <dbReference type="ARBA" id="ARBA00022741"/>
    </source>
</evidence>
<dbReference type="Proteomes" id="UP000053201">
    <property type="component" value="Unassembled WGS sequence"/>
</dbReference>
<dbReference type="STRING" id="645134.A0A0L0H5C5"/>
<evidence type="ECO:0000256" key="1">
    <source>
        <dbReference type="ARBA" id="ARBA00007976"/>
    </source>
</evidence>
<keyword evidence="5 7" id="KW-0342">GTP-binding</keyword>
<keyword evidence="4 8" id="KW-0460">Magnesium</keyword>
<dbReference type="InterPro" id="IPR011025">
    <property type="entry name" value="GproteinA_insert"/>
</dbReference>
<evidence type="ECO:0000256" key="4">
    <source>
        <dbReference type="ARBA" id="ARBA00022842"/>
    </source>
</evidence>
<evidence type="ECO:0000256" key="7">
    <source>
        <dbReference type="PIRSR" id="PIRSR601019-1"/>
    </source>
</evidence>
<evidence type="ECO:0000256" key="5">
    <source>
        <dbReference type="ARBA" id="ARBA00023134"/>
    </source>
</evidence>
<evidence type="ECO:0000256" key="8">
    <source>
        <dbReference type="PIRSR" id="PIRSR601019-2"/>
    </source>
</evidence>
<dbReference type="SUPFAM" id="SSF47895">
    <property type="entry name" value="Transducin (alpha subunit), insertion domain"/>
    <property type="match status" value="1"/>
</dbReference>
<keyword evidence="10" id="KW-1185">Reference proteome</keyword>
<dbReference type="Pfam" id="PF00503">
    <property type="entry name" value="G-alpha"/>
    <property type="match status" value="1"/>
</dbReference>
<dbReference type="CDD" id="cd00066">
    <property type="entry name" value="G-alpha"/>
    <property type="match status" value="1"/>
</dbReference>
<proteinExistence type="inferred from homology"/>
<keyword evidence="3 7" id="KW-0547">Nucleotide-binding</keyword>
<dbReference type="GO" id="GO:0001664">
    <property type="term" value="F:G protein-coupled receptor binding"/>
    <property type="evidence" value="ECO:0007669"/>
    <property type="project" value="InterPro"/>
</dbReference>
<name>A0A0L0H5C5_SPIPD</name>
<dbReference type="InterPro" id="IPR027417">
    <property type="entry name" value="P-loop_NTPase"/>
</dbReference>
<reference evidence="9 10" key="1">
    <citation type="submission" date="2009-08" db="EMBL/GenBank/DDBJ databases">
        <title>The Genome Sequence of Spizellomyces punctatus strain DAOM BR117.</title>
        <authorList>
            <consortium name="The Broad Institute Genome Sequencing Platform"/>
            <person name="Russ C."/>
            <person name="Cuomo C."/>
            <person name="Shea T."/>
            <person name="Young S.K."/>
            <person name="Zeng Q."/>
            <person name="Koehrsen M."/>
            <person name="Haas B."/>
            <person name="Borodovsky M."/>
            <person name="Guigo R."/>
            <person name="Alvarado L."/>
            <person name="Berlin A."/>
            <person name="Bochicchio J."/>
            <person name="Borenstein D."/>
            <person name="Chapman S."/>
            <person name="Chen Z."/>
            <person name="Engels R."/>
            <person name="Freedman E."/>
            <person name="Gellesch M."/>
            <person name="Goldberg J."/>
            <person name="Griggs A."/>
            <person name="Gujja S."/>
            <person name="Heiman D."/>
            <person name="Hepburn T."/>
            <person name="Howarth C."/>
            <person name="Jen D."/>
            <person name="Larson L."/>
            <person name="Lewis B."/>
            <person name="Mehta T."/>
            <person name="Park D."/>
            <person name="Pearson M."/>
            <person name="Roberts A."/>
            <person name="Saif S."/>
            <person name="Shenoy N."/>
            <person name="Sisk P."/>
            <person name="Stolte C."/>
            <person name="Sykes S."/>
            <person name="Thomson T."/>
            <person name="Walk T."/>
            <person name="White J."/>
            <person name="Yandava C."/>
            <person name="Burger G."/>
            <person name="Gray M.W."/>
            <person name="Holland P.W.H."/>
            <person name="King N."/>
            <person name="Lang F.B.F."/>
            <person name="Roger A.J."/>
            <person name="Ruiz-Trillo I."/>
            <person name="Lander E."/>
            <person name="Nusbaum C."/>
        </authorList>
    </citation>
    <scope>NUCLEOTIDE SEQUENCE [LARGE SCALE GENOMIC DNA]</scope>
    <source>
        <strain evidence="9 10">DAOM BR117</strain>
    </source>
</reference>
<evidence type="ECO:0000256" key="6">
    <source>
        <dbReference type="ARBA" id="ARBA00023224"/>
    </source>
</evidence>
<gene>
    <name evidence="9" type="ORF">SPPG_08686</name>
</gene>
<dbReference type="GO" id="GO:0046872">
    <property type="term" value="F:metal ion binding"/>
    <property type="evidence" value="ECO:0007669"/>
    <property type="project" value="UniProtKB-KW"/>
</dbReference>
<accession>A0A0L0H5C5</accession>
<dbReference type="OMA" id="NCFGESD"/>
<dbReference type="GO" id="GO:0005737">
    <property type="term" value="C:cytoplasm"/>
    <property type="evidence" value="ECO:0007669"/>
    <property type="project" value="TreeGrafter"/>
</dbReference>
<dbReference type="InterPro" id="IPR001019">
    <property type="entry name" value="Gprotein_alpha_su"/>
</dbReference>
<organism evidence="9 10">
    <name type="scientific">Spizellomyces punctatus (strain DAOM BR117)</name>
    <dbReference type="NCBI Taxonomy" id="645134"/>
    <lineage>
        <taxon>Eukaryota</taxon>
        <taxon>Fungi</taxon>
        <taxon>Fungi incertae sedis</taxon>
        <taxon>Chytridiomycota</taxon>
        <taxon>Chytridiomycota incertae sedis</taxon>
        <taxon>Chytridiomycetes</taxon>
        <taxon>Spizellomycetales</taxon>
        <taxon>Spizellomycetaceae</taxon>
        <taxon>Spizellomyces</taxon>
    </lineage>
</organism>
<dbReference type="GeneID" id="27691831"/>
<dbReference type="AlphaFoldDB" id="A0A0L0H5C5"/>
<dbReference type="Gene3D" id="3.40.50.300">
    <property type="entry name" value="P-loop containing nucleotide triphosphate hydrolases"/>
    <property type="match status" value="1"/>
</dbReference>
<dbReference type="InParanoid" id="A0A0L0H5C5"/>